<feature type="coiled-coil region" evidence="1">
    <location>
        <begin position="90"/>
        <end position="120"/>
    </location>
</feature>
<gene>
    <name evidence="3" type="ORF">POM88_049888</name>
</gene>
<evidence type="ECO:0000313" key="4">
    <source>
        <dbReference type="Proteomes" id="UP001237642"/>
    </source>
</evidence>
<reference evidence="3" key="2">
    <citation type="submission" date="2023-05" db="EMBL/GenBank/DDBJ databases">
        <authorList>
            <person name="Schelkunov M.I."/>
        </authorList>
    </citation>
    <scope>NUCLEOTIDE SEQUENCE</scope>
    <source>
        <strain evidence="3">Hsosn_3</strain>
        <tissue evidence="3">Leaf</tissue>
    </source>
</reference>
<keyword evidence="1" id="KW-0175">Coiled coil</keyword>
<sequence length="259" mass="30003">MKSAKSINVTIERYLKIGKNLESGKTKAVEENTEHVLEEEVATMSEKIKKLEECKEKLMGVGLESYTVDELQVIETDLDRSLKHIRARKFELFKQQIEQLRNEERKLVKENEELKKSELQVQQDDRSEKDSRREMEDVETGLFLGPPLRFASPGVCSFVERWNAIDIEVIKHCSEDKRVQIAKRPEHNSTFSYMASFTSNINNLLALDELQVRVHTTNSTLMTIRKVNRLETLQSSNIQKNLKYENASSIETANKNIDK</sequence>
<dbReference type="AlphaFoldDB" id="A0AAD8GWK3"/>
<evidence type="ECO:0000259" key="2">
    <source>
        <dbReference type="PROSITE" id="PS51297"/>
    </source>
</evidence>
<name>A0AAD8GWK3_9APIA</name>
<dbReference type="GO" id="GO:0005634">
    <property type="term" value="C:nucleus"/>
    <property type="evidence" value="ECO:0007669"/>
    <property type="project" value="InterPro"/>
</dbReference>
<reference evidence="3" key="1">
    <citation type="submission" date="2023-02" db="EMBL/GenBank/DDBJ databases">
        <title>Genome of toxic invasive species Heracleum sosnowskyi carries increased number of genes despite the absence of recent whole-genome duplications.</title>
        <authorList>
            <person name="Schelkunov M."/>
            <person name="Shtratnikova V."/>
            <person name="Makarenko M."/>
            <person name="Klepikova A."/>
            <person name="Omelchenko D."/>
            <person name="Novikova G."/>
            <person name="Obukhova E."/>
            <person name="Bogdanov V."/>
            <person name="Penin A."/>
            <person name="Logacheva M."/>
        </authorList>
    </citation>
    <scope>NUCLEOTIDE SEQUENCE</scope>
    <source>
        <strain evidence="3">Hsosn_3</strain>
        <tissue evidence="3">Leaf</tissue>
    </source>
</reference>
<dbReference type="PROSITE" id="PS51297">
    <property type="entry name" value="K_BOX"/>
    <property type="match status" value="1"/>
</dbReference>
<protein>
    <recommendedName>
        <fullName evidence="2">K-box domain-containing protein</fullName>
    </recommendedName>
</protein>
<dbReference type="InterPro" id="IPR002487">
    <property type="entry name" value="TF_Kbox"/>
</dbReference>
<evidence type="ECO:0000313" key="3">
    <source>
        <dbReference type="EMBL" id="KAK1356632.1"/>
    </source>
</evidence>
<keyword evidence="4" id="KW-1185">Reference proteome</keyword>
<dbReference type="Pfam" id="PF01486">
    <property type="entry name" value="K-box"/>
    <property type="match status" value="1"/>
</dbReference>
<proteinExistence type="predicted"/>
<feature type="domain" description="K-box" evidence="2">
    <location>
        <begin position="34"/>
        <end position="127"/>
    </location>
</feature>
<accession>A0AAD8GWK3</accession>
<evidence type="ECO:0000256" key="1">
    <source>
        <dbReference type="SAM" id="Coils"/>
    </source>
</evidence>
<dbReference type="GO" id="GO:0003700">
    <property type="term" value="F:DNA-binding transcription factor activity"/>
    <property type="evidence" value="ECO:0007669"/>
    <property type="project" value="InterPro"/>
</dbReference>
<organism evidence="3 4">
    <name type="scientific">Heracleum sosnowskyi</name>
    <dbReference type="NCBI Taxonomy" id="360622"/>
    <lineage>
        <taxon>Eukaryota</taxon>
        <taxon>Viridiplantae</taxon>
        <taxon>Streptophyta</taxon>
        <taxon>Embryophyta</taxon>
        <taxon>Tracheophyta</taxon>
        <taxon>Spermatophyta</taxon>
        <taxon>Magnoliopsida</taxon>
        <taxon>eudicotyledons</taxon>
        <taxon>Gunneridae</taxon>
        <taxon>Pentapetalae</taxon>
        <taxon>asterids</taxon>
        <taxon>campanulids</taxon>
        <taxon>Apiales</taxon>
        <taxon>Apiaceae</taxon>
        <taxon>Apioideae</taxon>
        <taxon>apioid superclade</taxon>
        <taxon>Tordylieae</taxon>
        <taxon>Tordyliinae</taxon>
        <taxon>Heracleum</taxon>
    </lineage>
</organism>
<dbReference type="EMBL" id="JAUIZM010000011">
    <property type="protein sequence ID" value="KAK1356632.1"/>
    <property type="molecule type" value="Genomic_DNA"/>
</dbReference>
<comment type="caution">
    <text evidence="3">The sequence shown here is derived from an EMBL/GenBank/DDBJ whole genome shotgun (WGS) entry which is preliminary data.</text>
</comment>
<dbReference type="Proteomes" id="UP001237642">
    <property type="component" value="Unassembled WGS sequence"/>
</dbReference>